<organism evidence="3 4">
    <name type="scientific">Desulfomarina profundi</name>
    <dbReference type="NCBI Taxonomy" id="2772557"/>
    <lineage>
        <taxon>Bacteria</taxon>
        <taxon>Pseudomonadati</taxon>
        <taxon>Thermodesulfobacteriota</taxon>
        <taxon>Desulfobulbia</taxon>
        <taxon>Desulfobulbales</taxon>
        <taxon>Desulfobulbaceae</taxon>
        <taxon>Desulfomarina</taxon>
    </lineage>
</organism>
<dbReference type="InterPro" id="IPR002225">
    <property type="entry name" value="3Beta_OHSteriod_DH/Estase"/>
</dbReference>
<dbReference type="InterPro" id="IPR050177">
    <property type="entry name" value="Lipid_A_modif_metabolic_enz"/>
</dbReference>
<evidence type="ECO:0000256" key="1">
    <source>
        <dbReference type="ARBA" id="ARBA00023002"/>
    </source>
</evidence>
<dbReference type="RefSeq" id="WP_228856956.1">
    <property type="nucleotide sequence ID" value="NZ_AP024086.1"/>
</dbReference>
<dbReference type="PANTHER" id="PTHR43245">
    <property type="entry name" value="BIFUNCTIONAL POLYMYXIN RESISTANCE PROTEIN ARNA"/>
    <property type="match status" value="1"/>
</dbReference>
<evidence type="ECO:0000313" key="3">
    <source>
        <dbReference type="EMBL" id="BCL60873.1"/>
    </source>
</evidence>
<name>A0A8D5JDB9_9BACT</name>
<dbReference type="PANTHER" id="PTHR43245:SF51">
    <property type="entry name" value="SHORT CHAIN DEHYDROGENASE_REDUCTASE FAMILY 42E, MEMBER 2"/>
    <property type="match status" value="1"/>
</dbReference>
<dbReference type="AlphaFoldDB" id="A0A8D5JDB9"/>
<dbReference type="Proteomes" id="UP000826725">
    <property type="component" value="Chromosome"/>
</dbReference>
<proteinExistence type="predicted"/>
<keyword evidence="1" id="KW-0560">Oxidoreductase</keyword>
<dbReference type="EMBL" id="AP024086">
    <property type="protein sequence ID" value="BCL60873.1"/>
    <property type="molecule type" value="Genomic_DNA"/>
</dbReference>
<keyword evidence="4" id="KW-1185">Reference proteome</keyword>
<feature type="domain" description="3-beta hydroxysteroid dehydrogenase/isomerase" evidence="2">
    <location>
        <begin position="15"/>
        <end position="263"/>
    </location>
</feature>
<dbReference type="KEGG" id="dbk:DGMP_15660"/>
<evidence type="ECO:0000313" key="4">
    <source>
        <dbReference type="Proteomes" id="UP000826725"/>
    </source>
</evidence>
<reference evidence="3" key="1">
    <citation type="submission" date="2020-09" db="EMBL/GenBank/DDBJ databases">
        <title>Desulfogranum mesoprofundum gen. nov., sp. nov., a novel mesophilic, sulfate-reducing chemolithoautotroph isolated from a deep-sea hydrothermal vent chimney in the Suiyo Seamount.</title>
        <authorList>
            <person name="Hashimoto Y."/>
            <person name="Nakagawa S."/>
        </authorList>
    </citation>
    <scope>NUCLEOTIDE SEQUENCE</scope>
    <source>
        <strain evidence="3">KT2</strain>
    </source>
</reference>
<dbReference type="GO" id="GO:0016616">
    <property type="term" value="F:oxidoreductase activity, acting on the CH-OH group of donors, NAD or NADP as acceptor"/>
    <property type="evidence" value="ECO:0007669"/>
    <property type="project" value="InterPro"/>
</dbReference>
<sequence>MGGRETLLKNIDTALVTGGGGFVGKAVVRLLLENNVKCRVIGRNRYPDIESLGVDCRVGDIRDRQAVIRASKGVDCVFHVAALAGIWGKWKTYYDINVVGTENVLEGCRKNGVPYLVYTSTPSVVFSKKNIAGEDESLPYATRFLCHYARSKVLAEKMVLMANNQLVKSCAIRPHLIWGPGDPHLVPRLIESGRKRKLAIVGSGKNLVDITFIENVAHAHVLAAENLSTSATSGGKAYFIGQEKPVALWEWINTLFMELGIPPVEKKVSFTVARRLGAVYEMMYTLFRLQGEPRMTRFLAYQLAHSHYFSHENAEKDLNYRPIVSLEEGMKMLVAWAKALL</sequence>
<gene>
    <name evidence="3" type="ORF">DGMP_15660</name>
</gene>
<dbReference type="GO" id="GO:0006694">
    <property type="term" value="P:steroid biosynthetic process"/>
    <property type="evidence" value="ECO:0007669"/>
    <property type="project" value="InterPro"/>
</dbReference>
<dbReference type="Pfam" id="PF01073">
    <property type="entry name" value="3Beta_HSD"/>
    <property type="match status" value="1"/>
</dbReference>
<protein>
    <submittedName>
        <fullName evidence="3">3-beta hydroxysteroid dehydrogenase</fullName>
    </submittedName>
</protein>
<accession>A0A8D5JDB9</accession>
<evidence type="ECO:0000259" key="2">
    <source>
        <dbReference type="Pfam" id="PF01073"/>
    </source>
</evidence>